<protein>
    <recommendedName>
        <fullName evidence="6">Holliday junction branch migration complex subunit RuvA</fullName>
    </recommendedName>
</protein>
<dbReference type="GO" id="GO:0005524">
    <property type="term" value="F:ATP binding"/>
    <property type="evidence" value="ECO:0007669"/>
    <property type="project" value="InterPro"/>
</dbReference>
<comment type="similarity">
    <text evidence="6">Belongs to the RuvA family.</text>
</comment>
<dbReference type="Pfam" id="PF14520">
    <property type="entry name" value="HHH_5"/>
    <property type="match status" value="1"/>
</dbReference>
<dbReference type="InterPro" id="IPR011114">
    <property type="entry name" value="RuvA_C"/>
</dbReference>
<dbReference type="Gene3D" id="2.40.50.140">
    <property type="entry name" value="Nucleic acid-binding proteins"/>
    <property type="match status" value="1"/>
</dbReference>
<dbReference type="CDD" id="cd14332">
    <property type="entry name" value="UBA_RuvA_C"/>
    <property type="match status" value="1"/>
</dbReference>
<dbReference type="InterPro" id="IPR036267">
    <property type="entry name" value="RuvA_C_sf"/>
</dbReference>
<keyword evidence="4 6" id="KW-0233">DNA recombination</keyword>
<dbReference type="GO" id="GO:0009378">
    <property type="term" value="F:four-way junction helicase activity"/>
    <property type="evidence" value="ECO:0007669"/>
    <property type="project" value="InterPro"/>
</dbReference>
<dbReference type="Pfam" id="PF01330">
    <property type="entry name" value="RuvA_N"/>
    <property type="match status" value="1"/>
</dbReference>
<evidence type="ECO:0000259" key="7">
    <source>
        <dbReference type="SMART" id="SM00278"/>
    </source>
</evidence>
<dbReference type="GO" id="GO:0048476">
    <property type="term" value="C:Holliday junction resolvase complex"/>
    <property type="evidence" value="ECO:0007669"/>
    <property type="project" value="UniProtKB-UniRule"/>
</dbReference>
<evidence type="ECO:0000313" key="8">
    <source>
        <dbReference type="EMBL" id="WEK35825.1"/>
    </source>
</evidence>
<dbReference type="GO" id="GO:0006310">
    <property type="term" value="P:DNA recombination"/>
    <property type="evidence" value="ECO:0007669"/>
    <property type="project" value="UniProtKB-UniRule"/>
</dbReference>
<feature type="region of interest" description="Domain III" evidence="6">
    <location>
        <begin position="152"/>
        <end position="196"/>
    </location>
</feature>
<keyword evidence="5 6" id="KW-0234">DNA repair</keyword>
<dbReference type="Gene3D" id="1.10.8.10">
    <property type="entry name" value="DNA helicase RuvA subunit, C-terminal domain"/>
    <property type="match status" value="1"/>
</dbReference>
<dbReference type="GO" id="GO:0006281">
    <property type="term" value="P:DNA repair"/>
    <property type="evidence" value="ECO:0007669"/>
    <property type="project" value="UniProtKB-UniRule"/>
</dbReference>
<evidence type="ECO:0000256" key="1">
    <source>
        <dbReference type="ARBA" id="ARBA00022490"/>
    </source>
</evidence>
<keyword evidence="8" id="KW-0378">Hydrolase</keyword>
<dbReference type="Pfam" id="PF07499">
    <property type="entry name" value="RuvA_C"/>
    <property type="match status" value="1"/>
</dbReference>
<dbReference type="NCBIfam" id="TIGR00084">
    <property type="entry name" value="ruvA"/>
    <property type="match status" value="1"/>
</dbReference>
<dbReference type="InterPro" id="IPR003583">
    <property type="entry name" value="Hlx-hairpin-Hlx_DNA-bd_motif"/>
</dbReference>
<dbReference type="AlphaFoldDB" id="A0AAJ6BFM6"/>
<evidence type="ECO:0000256" key="5">
    <source>
        <dbReference type="ARBA" id="ARBA00023204"/>
    </source>
</evidence>
<gene>
    <name evidence="6 8" type="primary">ruvA</name>
    <name evidence="8" type="ORF">P0Y53_25340</name>
</gene>
<dbReference type="InterPro" id="IPR010994">
    <property type="entry name" value="RuvA_2-like"/>
</dbReference>
<proteinExistence type="inferred from homology"/>
<dbReference type="Gene3D" id="1.10.150.20">
    <property type="entry name" value="5' to 3' exonuclease, C-terminal subdomain"/>
    <property type="match status" value="1"/>
</dbReference>
<comment type="function">
    <text evidence="6">The RuvA-RuvB-RuvC complex processes Holliday junction (HJ) DNA during genetic recombination and DNA repair, while the RuvA-RuvB complex plays an important role in the rescue of blocked DNA replication forks via replication fork reversal (RFR). RuvA specifically binds to HJ cruciform DNA, conferring on it an open structure. The RuvB hexamer acts as an ATP-dependent pump, pulling dsDNA into and through the RuvAB complex. HJ branch migration allows RuvC to scan DNA until it finds its consensus sequence, where it cleaves and resolves the cruciform DNA.</text>
</comment>
<dbReference type="SMART" id="SM00278">
    <property type="entry name" value="HhH1"/>
    <property type="match status" value="2"/>
</dbReference>
<dbReference type="HAMAP" id="MF_00031">
    <property type="entry name" value="DNA_HJ_migration_RuvA"/>
    <property type="match status" value="1"/>
</dbReference>
<dbReference type="GO" id="GO:0009379">
    <property type="term" value="C:Holliday junction helicase complex"/>
    <property type="evidence" value="ECO:0007669"/>
    <property type="project" value="InterPro"/>
</dbReference>
<comment type="caution">
    <text evidence="6">Lacks conserved residue(s) required for the propagation of feature annotation.</text>
</comment>
<dbReference type="SUPFAM" id="SSF46929">
    <property type="entry name" value="DNA helicase RuvA subunit, C-terminal domain"/>
    <property type="match status" value="1"/>
</dbReference>
<evidence type="ECO:0000256" key="6">
    <source>
        <dbReference type="HAMAP-Rule" id="MF_00031"/>
    </source>
</evidence>
<organism evidence="8 9">
    <name type="scientific">Candidatus Pseudobacter hemicellulosilyticus</name>
    <dbReference type="NCBI Taxonomy" id="3121375"/>
    <lineage>
        <taxon>Bacteria</taxon>
        <taxon>Pseudomonadati</taxon>
        <taxon>Bacteroidota</taxon>
        <taxon>Chitinophagia</taxon>
        <taxon>Chitinophagales</taxon>
        <taxon>Chitinophagaceae</taxon>
        <taxon>Pseudobacter</taxon>
    </lineage>
</organism>
<dbReference type="SUPFAM" id="SSF50249">
    <property type="entry name" value="Nucleic acid-binding proteins"/>
    <property type="match status" value="1"/>
</dbReference>
<feature type="domain" description="Helix-hairpin-helix DNA-binding motif class 1" evidence="7">
    <location>
        <begin position="72"/>
        <end position="91"/>
    </location>
</feature>
<evidence type="ECO:0000256" key="2">
    <source>
        <dbReference type="ARBA" id="ARBA00022763"/>
    </source>
</evidence>
<dbReference type="GO" id="GO:0005737">
    <property type="term" value="C:cytoplasm"/>
    <property type="evidence" value="ECO:0007669"/>
    <property type="project" value="UniProtKB-SubCell"/>
</dbReference>
<sequence>MIAFIRGTYVHKTPAVVHLEANGVGYELQISLHTYSAIQHLEKGLLYTYLHIREDAHILYGFYEVIEKELFLQLLSVSGVGASTARMMLSSLRPEEIVRAIAQGNTRQLESIKGIGKKSAERIVLELKDKVGKTKWDTDANIPSLVNNTLEQDALNALMALGIARAAAEQAVQRVFKAEPGLSLVEDIIKKALKTL</sequence>
<dbReference type="GO" id="GO:0016787">
    <property type="term" value="F:hydrolase activity"/>
    <property type="evidence" value="ECO:0007669"/>
    <property type="project" value="UniProtKB-KW"/>
</dbReference>
<comment type="subunit">
    <text evidence="6">Homotetramer. Forms an RuvA(8)-RuvB(12)-Holliday junction (HJ) complex. HJ DNA is sandwiched between 2 RuvA tetramers; dsDNA enters through RuvA and exits via RuvB. An RuvB hexamer assembles on each DNA strand where it exits the tetramer. Each RuvB hexamer is contacted by two RuvA subunits (via domain III) on 2 adjacent RuvB subunits; this complex drives branch migration. In the full resolvosome a probable DNA-RuvA(4)-RuvB(12)-RuvC(2) complex forms which resolves the HJ.</text>
</comment>
<dbReference type="GO" id="GO:0000400">
    <property type="term" value="F:four-way junction DNA binding"/>
    <property type="evidence" value="ECO:0007669"/>
    <property type="project" value="UniProtKB-UniRule"/>
</dbReference>
<keyword evidence="2 6" id="KW-0227">DNA damage</keyword>
<accession>A0AAJ6BFM6</accession>
<dbReference type="InterPro" id="IPR012340">
    <property type="entry name" value="NA-bd_OB-fold"/>
</dbReference>
<comment type="subcellular location">
    <subcellularLocation>
        <location evidence="6">Cytoplasm</location>
    </subcellularLocation>
</comment>
<evidence type="ECO:0000256" key="3">
    <source>
        <dbReference type="ARBA" id="ARBA00023125"/>
    </source>
</evidence>
<dbReference type="InterPro" id="IPR013849">
    <property type="entry name" value="DNA_helicase_Holl-junc_RuvA_I"/>
</dbReference>
<name>A0AAJ6BFM6_9BACT</name>
<keyword evidence="3 6" id="KW-0238">DNA-binding</keyword>
<feature type="domain" description="Helix-hairpin-helix DNA-binding motif class 1" evidence="7">
    <location>
        <begin position="107"/>
        <end position="126"/>
    </location>
</feature>
<keyword evidence="1 6" id="KW-0963">Cytoplasm</keyword>
<evidence type="ECO:0000313" key="9">
    <source>
        <dbReference type="Proteomes" id="UP001220610"/>
    </source>
</evidence>
<dbReference type="SUPFAM" id="SSF47781">
    <property type="entry name" value="RuvA domain 2-like"/>
    <property type="match status" value="1"/>
</dbReference>
<dbReference type="InterPro" id="IPR000085">
    <property type="entry name" value="RuvA"/>
</dbReference>
<dbReference type="Proteomes" id="UP001220610">
    <property type="component" value="Chromosome"/>
</dbReference>
<comment type="domain">
    <text evidence="6">Has three domains with a flexible linker between the domains II and III and assumes an 'L' shape. Domain III is highly mobile and contacts RuvB.</text>
</comment>
<evidence type="ECO:0000256" key="4">
    <source>
        <dbReference type="ARBA" id="ARBA00023172"/>
    </source>
</evidence>
<dbReference type="EMBL" id="CP119311">
    <property type="protein sequence ID" value="WEK35825.1"/>
    <property type="molecule type" value="Genomic_DNA"/>
</dbReference>
<reference evidence="8" key="1">
    <citation type="submission" date="2023-03" db="EMBL/GenBank/DDBJ databases">
        <title>Andean soil-derived lignocellulolytic bacterial consortium as a source of novel taxa and putative plastic-active enzymes.</title>
        <authorList>
            <person name="Diaz-Garcia L."/>
            <person name="Chuvochina M."/>
            <person name="Feuerriegel G."/>
            <person name="Bunk B."/>
            <person name="Sproer C."/>
            <person name="Streit W.R."/>
            <person name="Rodriguez L.M."/>
            <person name="Overmann J."/>
            <person name="Jimenez D.J."/>
        </authorList>
    </citation>
    <scope>NUCLEOTIDE SEQUENCE</scope>
    <source>
        <strain evidence="8">MAG 7</strain>
    </source>
</reference>